<evidence type="ECO:0000313" key="2">
    <source>
        <dbReference type="EMBL" id="KUP04885.1"/>
    </source>
</evidence>
<keyword evidence="3" id="KW-1185">Reference proteome</keyword>
<dbReference type="OrthoDB" id="9783727at2"/>
<dbReference type="RefSeq" id="WP_059351681.1">
    <property type="nucleotide sequence ID" value="NZ_LDYG01000046.1"/>
</dbReference>
<proteinExistence type="predicted"/>
<protein>
    <recommendedName>
        <fullName evidence="1">DUF6194 domain-containing protein</fullName>
    </recommendedName>
</protein>
<organism evidence="2 3">
    <name type="scientific">Bacillus coahuilensis p1.1.43</name>
    <dbReference type="NCBI Taxonomy" id="1150625"/>
    <lineage>
        <taxon>Bacteria</taxon>
        <taxon>Bacillati</taxon>
        <taxon>Bacillota</taxon>
        <taxon>Bacilli</taxon>
        <taxon>Bacillales</taxon>
        <taxon>Bacillaceae</taxon>
        <taxon>Bacillus</taxon>
    </lineage>
</organism>
<feature type="domain" description="DUF6194" evidence="1">
    <location>
        <begin position="1"/>
        <end position="148"/>
    </location>
</feature>
<gene>
    <name evidence="2" type="ORF">Q75_13700</name>
</gene>
<accession>A0A147K5G7</accession>
<dbReference type="InterPro" id="IPR045676">
    <property type="entry name" value="DUF6194"/>
</dbReference>
<sequence length="149" mass="17002">MKPEDIIQYVLQSYEGTVLHPNWGELGIFYNPEEKLTKGVYILTIKLKDGPNDQASNLNSDGVYRLNVAIEKDTFVKKFGSIPKRPLAGQTIEMDVNFAATDEIIPHPVYGWMSWISVINPSEQTFEELKPLIDEGYHLAVTKYKKKKI</sequence>
<name>A0A147K5G7_9BACI</name>
<evidence type="ECO:0000259" key="1">
    <source>
        <dbReference type="Pfam" id="PF19694"/>
    </source>
</evidence>
<comment type="caution">
    <text evidence="2">The sequence shown here is derived from an EMBL/GenBank/DDBJ whole genome shotgun (WGS) entry which is preliminary data.</text>
</comment>
<dbReference type="PATRIC" id="fig|1150625.3.peg.2874"/>
<dbReference type="STRING" id="1150625.Q75_13700"/>
<dbReference type="Pfam" id="PF19694">
    <property type="entry name" value="DUF6194"/>
    <property type="match status" value="1"/>
</dbReference>
<dbReference type="AlphaFoldDB" id="A0A147K5G7"/>
<dbReference type="InterPro" id="IPR038056">
    <property type="entry name" value="YjbR-like_sf"/>
</dbReference>
<dbReference type="Proteomes" id="UP000074108">
    <property type="component" value="Unassembled WGS sequence"/>
</dbReference>
<reference evidence="2 3" key="1">
    <citation type="journal article" date="2016" name="Front. Microbiol.">
        <title>Microevolution Analysis of Bacillus coahuilensis Unveils Differences in Phosphorus Acquisition Strategies and Their Regulation.</title>
        <authorList>
            <person name="Gomez-Lunar Z."/>
            <person name="Hernandez-Gonzalez I."/>
            <person name="Rodriguez-Torres M.D."/>
            <person name="Souza V."/>
            <person name="Olmedo-Alvarez G."/>
        </authorList>
    </citation>
    <scope>NUCLEOTIDE SEQUENCE [LARGE SCALE GENOMIC DNA]</scope>
    <source>
        <strain evidence="3">p1.1.43</strain>
    </source>
</reference>
<dbReference type="SUPFAM" id="SSF142906">
    <property type="entry name" value="YjbR-like"/>
    <property type="match status" value="1"/>
</dbReference>
<evidence type="ECO:0000313" key="3">
    <source>
        <dbReference type="Proteomes" id="UP000074108"/>
    </source>
</evidence>
<dbReference type="EMBL" id="LDYG01000046">
    <property type="protein sequence ID" value="KUP04885.1"/>
    <property type="molecule type" value="Genomic_DNA"/>
</dbReference>